<dbReference type="OrthoDB" id="389577at2"/>
<dbReference type="InterPro" id="IPR036542">
    <property type="entry name" value="PTS_IIA_lac/cel_sf"/>
</dbReference>
<dbReference type="GO" id="GO:0009401">
    <property type="term" value="P:phosphoenolpyruvate-dependent sugar phosphotransferase system"/>
    <property type="evidence" value="ECO:0007669"/>
    <property type="project" value="UniProtKB-KW"/>
</dbReference>
<keyword evidence="6" id="KW-0479">Metal-binding</keyword>
<reference evidence="8" key="1">
    <citation type="submission" date="2022-07" db="EMBL/GenBank/DDBJ databases">
        <title>Enhanced cultured diversity of the mouse gut microbiota enables custom-made synthetic communities.</title>
        <authorList>
            <person name="Afrizal A."/>
        </authorList>
    </citation>
    <scope>NUCLEOTIDE SEQUENCE</scope>
    <source>
        <strain evidence="8">DSM 29482</strain>
    </source>
</reference>
<proteinExistence type="predicted"/>
<keyword evidence="9" id="KW-1185">Reference proteome</keyword>
<evidence type="ECO:0000256" key="4">
    <source>
        <dbReference type="ARBA" id="ARBA00022683"/>
    </source>
</evidence>
<accession>A0A9X2S669</accession>
<keyword evidence="4" id="KW-0598">Phosphotransferase system</keyword>
<dbReference type="AlphaFoldDB" id="A0A9X2S669"/>
<sequence>MEKNTDQDLIKVIMNIIINAGNAKSDAIGAIRAAKKFDFELAEEKLKLAKDSELLAHNAQTKLLAKESDGQRIELNLLIVHAQDHLMNCITFNDLAREIIDLYKTIKKY</sequence>
<feature type="active site" description="Tele-phosphohistidine intermediate" evidence="5">
    <location>
        <position position="81"/>
    </location>
</feature>
<dbReference type="Gene3D" id="1.20.58.80">
    <property type="entry name" value="Phosphotransferase system, lactose/cellobiose-type IIA subunit"/>
    <property type="match status" value="1"/>
</dbReference>
<evidence type="ECO:0000256" key="3">
    <source>
        <dbReference type="ARBA" id="ARBA00022679"/>
    </source>
</evidence>
<comment type="caution">
    <text evidence="8">The sequence shown here is derived from an EMBL/GenBank/DDBJ whole genome shotgun (WGS) entry which is preliminary data.</text>
</comment>
<dbReference type="RefSeq" id="WP_042683276.1">
    <property type="nucleotide sequence ID" value="NZ_CABKTM010000074.1"/>
</dbReference>
<evidence type="ECO:0000256" key="5">
    <source>
        <dbReference type="PIRSR" id="PIRSR000699-1"/>
    </source>
</evidence>
<keyword evidence="3" id="KW-0808">Transferase</keyword>
<dbReference type="Proteomes" id="UP001142078">
    <property type="component" value="Unassembled WGS sequence"/>
</dbReference>
<dbReference type="PANTHER" id="PTHR34382">
    <property type="entry name" value="PTS SYSTEM N,N'-DIACETYLCHITOBIOSE-SPECIFIC EIIA COMPONENT"/>
    <property type="match status" value="1"/>
</dbReference>
<evidence type="ECO:0000313" key="9">
    <source>
        <dbReference type="Proteomes" id="UP001142078"/>
    </source>
</evidence>
<dbReference type="PROSITE" id="PS51095">
    <property type="entry name" value="PTS_EIIA_TYPE_3"/>
    <property type="match status" value="1"/>
</dbReference>
<keyword evidence="6" id="KW-0460">Magnesium</keyword>
<dbReference type="GO" id="GO:0016740">
    <property type="term" value="F:transferase activity"/>
    <property type="evidence" value="ECO:0007669"/>
    <property type="project" value="UniProtKB-KW"/>
</dbReference>
<comment type="cofactor">
    <cofactor evidence="6">
        <name>Mg(2+)</name>
        <dbReference type="ChEBI" id="CHEBI:18420"/>
    </cofactor>
    <text evidence="6">Binds 1 Mg(2+) ion per trimer.</text>
</comment>
<evidence type="ECO:0000313" key="8">
    <source>
        <dbReference type="EMBL" id="MCR2045343.1"/>
    </source>
</evidence>
<keyword evidence="2" id="KW-0762">Sugar transport</keyword>
<evidence type="ECO:0000256" key="2">
    <source>
        <dbReference type="ARBA" id="ARBA00022597"/>
    </source>
</evidence>
<keyword evidence="1" id="KW-0813">Transport</keyword>
<dbReference type="PANTHER" id="PTHR34382:SF7">
    <property type="entry name" value="PTS SYSTEM N,N'-DIACETYLCHITOBIOSE-SPECIFIC EIIA COMPONENT"/>
    <property type="match status" value="1"/>
</dbReference>
<dbReference type="SUPFAM" id="SSF46973">
    <property type="entry name" value="Enzyme IIa from lactose specific PTS, IIa-lac"/>
    <property type="match status" value="1"/>
</dbReference>
<feature type="binding site" evidence="6">
    <location>
        <position position="84"/>
    </location>
    <ligand>
        <name>Mg(2+)</name>
        <dbReference type="ChEBI" id="CHEBI:18420"/>
        <note>ligand shared between all trimeric partners</note>
    </ligand>
</feature>
<organism evidence="8 9">
    <name type="scientific">Anaerosalibacter massiliensis</name>
    <dbReference type="NCBI Taxonomy" id="1347392"/>
    <lineage>
        <taxon>Bacteria</taxon>
        <taxon>Bacillati</taxon>
        <taxon>Bacillota</taxon>
        <taxon>Tissierellia</taxon>
        <taxon>Tissierellales</taxon>
        <taxon>Sporanaerobacteraceae</taxon>
        <taxon>Anaerosalibacter</taxon>
    </lineage>
</organism>
<dbReference type="Pfam" id="PF02255">
    <property type="entry name" value="PTS_IIA"/>
    <property type="match status" value="1"/>
</dbReference>
<dbReference type="CDD" id="cd00215">
    <property type="entry name" value="PTS_IIA_lac"/>
    <property type="match status" value="1"/>
</dbReference>
<evidence type="ECO:0000256" key="6">
    <source>
        <dbReference type="PIRSR" id="PIRSR000699-2"/>
    </source>
</evidence>
<feature type="modified residue" description="Phosphohistidine; by HPr" evidence="7">
    <location>
        <position position="81"/>
    </location>
</feature>
<dbReference type="InterPro" id="IPR003188">
    <property type="entry name" value="PTS_IIA_lac/cel"/>
</dbReference>
<dbReference type="GO" id="GO:0046872">
    <property type="term" value="F:metal ion binding"/>
    <property type="evidence" value="ECO:0007669"/>
    <property type="project" value="UniProtKB-KW"/>
</dbReference>
<evidence type="ECO:0000256" key="7">
    <source>
        <dbReference type="PROSITE-ProRule" id="PRU00418"/>
    </source>
</evidence>
<gene>
    <name evidence="8" type="ORF">NSA23_14665</name>
</gene>
<evidence type="ECO:0000256" key="1">
    <source>
        <dbReference type="ARBA" id="ARBA00022448"/>
    </source>
</evidence>
<name>A0A9X2S669_9FIRM</name>
<dbReference type="PIRSF" id="PIRSF000699">
    <property type="entry name" value="PTS_IILac_III"/>
    <property type="match status" value="1"/>
</dbReference>
<protein>
    <submittedName>
        <fullName evidence="8">PTS lactose/cellobiose transporter subunit IIA</fullName>
    </submittedName>
</protein>
<dbReference type="EMBL" id="JANJZL010000015">
    <property type="protein sequence ID" value="MCR2045343.1"/>
    <property type="molecule type" value="Genomic_DNA"/>
</dbReference>